<dbReference type="InterPro" id="IPR010864">
    <property type="entry name" value="D-lyxose_isomer"/>
</dbReference>
<keyword evidence="2" id="KW-0479">Metal-binding</keyword>
<proteinExistence type="inferred from homology"/>
<comment type="cofactor">
    <cofactor evidence="1">
        <name>Mn(2+)</name>
        <dbReference type="ChEBI" id="CHEBI:29035"/>
    </cofactor>
</comment>
<dbReference type="Pfam" id="PF07385">
    <property type="entry name" value="Lyx_isomer"/>
    <property type="match status" value="1"/>
</dbReference>
<name>A0A964T283_9HYPH</name>
<keyword evidence="5" id="KW-0119">Carbohydrate metabolism</keyword>
<dbReference type="RefSeq" id="WP_161139420.1">
    <property type="nucleotide sequence ID" value="NZ_SPKJ01000009.1"/>
</dbReference>
<evidence type="ECO:0000256" key="1">
    <source>
        <dbReference type="ARBA" id="ARBA00001936"/>
    </source>
</evidence>
<dbReference type="Proteomes" id="UP000773614">
    <property type="component" value="Unassembled WGS sequence"/>
</dbReference>
<dbReference type="GO" id="GO:0046872">
    <property type="term" value="F:metal ion binding"/>
    <property type="evidence" value="ECO:0007669"/>
    <property type="project" value="UniProtKB-KW"/>
</dbReference>
<dbReference type="AlphaFoldDB" id="A0A964T283"/>
<keyword evidence="4 9" id="KW-0413">Isomerase</keyword>
<dbReference type="OrthoDB" id="27002at2"/>
<keyword evidence="10" id="KW-1185">Reference proteome</keyword>
<reference evidence="9" key="1">
    <citation type="submission" date="2019-03" db="EMBL/GenBank/DDBJ databases">
        <title>Afifella sp. nov., isolated from activated sludge.</title>
        <authorList>
            <person name="Li Q."/>
            <person name="Liu Y."/>
        </authorList>
    </citation>
    <scope>NUCLEOTIDE SEQUENCE</scope>
    <source>
        <strain evidence="9">L72</strain>
    </source>
</reference>
<dbReference type="CDD" id="cd20309">
    <property type="entry name" value="cupin_EcSI"/>
    <property type="match status" value="1"/>
</dbReference>
<evidence type="ECO:0000256" key="6">
    <source>
        <dbReference type="ARBA" id="ARBA00044907"/>
    </source>
</evidence>
<dbReference type="Gene3D" id="2.60.120.10">
    <property type="entry name" value="Jelly Rolls"/>
    <property type="match status" value="1"/>
</dbReference>
<comment type="caution">
    <text evidence="9">The sequence shown here is derived from an EMBL/GenBank/DDBJ whole genome shotgun (WGS) entry which is preliminary data.</text>
</comment>
<evidence type="ECO:0000256" key="5">
    <source>
        <dbReference type="ARBA" id="ARBA00023277"/>
    </source>
</evidence>
<evidence type="ECO:0000256" key="2">
    <source>
        <dbReference type="ARBA" id="ARBA00022723"/>
    </source>
</evidence>
<dbReference type="EMBL" id="SPKJ01000009">
    <property type="protein sequence ID" value="MYZ47071.1"/>
    <property type="molecule type" value="Genomic_DNA"/>
</dbReference>
<comment type="similarity">
    <text evidence="7">Belongs to the D-lyxose ketol-isomerase family.</text>
</comment>
<evidence type="ECO:0000256" key="3">
    <source>
        <dbReference type="ARBA" id="ARBA00023211"/>
    </source>
</evidence>
<dbReference type="InterPro" id="IPR014710">
    <property type="entry name" value="RmlC-like_jellyroll"/>
</dbReference>
<evidence type="ECO:0000256" key="7">
    <source>
        <dbReference type="ARBA" id="ARBA00044951"/>
    </source>
</evidence>
<dbReference type="InterPro" id="IPR047581">
    <property type="entry name" value="EcSI_cupin"/>
</dbReference>
<protein>
    <recommendedName>
        <fullName evidence="8">D-lyxose ketol-isomerase</fullName>
        <ecNumber evidence="8">5.3.1.15</ecNumber>
    </recommendedName>
</protein>
<evidence type="ECO:0000256" key="8">
    <source>
        <dbReference type="ARBA" id="ARBA00044972"/>
    </source>
</evidence>
<accession>A0A964T283</accession>
<dbReference type="EC" id="5.3.1.15" evidence="8"/>
<evidence type="ECO:0000313" key="10">
    <source>
        <dbReference type="Proteomes" id="UP000773614"/>
    </source>
</evidence>
<comment type="catalytic activity">
    <reaction evidence="6">
        <text>D-lyxose = D-xylulose</text>
        <dbReference type="Rhea" id="RHEA:14201"/>
        <dbReference type="ChEBI" id="CHEBI:16789"/>
        <dbReference type="ChEBI" id="CHEBI:17140"/>
        <dbReference type="EC" id="5.3.1.15"/>
    </reaction>
</comment>
<gene>
    <name evidence="9" type="ORF">E4O86_05015</name>
</gene>
<organism evidence="9 10">
    <name type="scientific">Propylenella binzhouense</name>
    <dbReference type="NCBI Taxonomy" id="2555902"/>
    <lineage>
        <taxon>Bacteria</taxon>
        <taxon>Pseudomonadati</taxon>
        <taxon>Pseudomonadota</taxon>
        <taxon>Alphaproteobacteria</taxon>
        <taxon>Hyphomicrobiales</taxon>
        <taxon>Propylenellaceae</taxon>
        <taxon>Propylenella</taxon>
    </lineage>
</organism>
<evidence type="ECO:0000256" key="4">
    <source>
        <dbReference type="ARBA" id="ARBA00023235"/>
    </source>
</evidence>
<keyword evidence="3" id="KW-0464">Manganese</keyword>
<dbReference type="GO" id="GO:0047828">
    <property type="term" value="F:D-lyxose ketol-isomerase activity"/>
    <property type="evidence" value="ECO:0007669"/>
    <property type="project" value="UniProtKB-EC"/>
</dbReference>
<sequence length="232" mass="25261">MKRSAINAIIEDGRRAIDRFGFALPPFADWSPQEFGRRRERIGPILSARLGWDVTDFGSGEFRRTGLLLFTLRNGAPPAAGGSPRPPYCEKAMIVRRGQSCPMHKHAWKTEDIINRAGAVLAVELFGSGPDGAPASDAEVAVLADGRERRLGAGGRIRLYPGESVTLTPGIWHAFQAELGDVLVGEVSTVNDDLADNIFLDAVPRFPEIEEDEPPFRLLVGDYDTLGPRSAP</sequence>
<evidence type="ECO:0000313" key="9">
    <source>
        <dbReference type="EMBL" id="MYZ47071.1"/>
    </source>
</evidence>